<dbReference type="InterPro" id="IPR041682">
    <property type="entry name" value="AAA_14"/>
</dbReference>
<accession>A0A9X2NQ16</accession>
<evidence type="ECO:0000259" key="1">
    <source>
        <dbReference type="Pfam" id="PF13173"/>
    </source>
</evidence>
<dbReference type="Pfam" id="PF13173">
    <property type="entry name" value="AAA_14"/>
    <property type="match status" value="1"/>
</dbReference>
<organism evidence="3 4">
    <name type="scientific">Bacteroides muris</name>
    <name type="common">ex Fokt et al. 2023</name>
    <dbReference type="NCBI Taxonomy" id="2937417"/>
    <lineage>
        <taxon>Bacteria</taxon>
        <taxon>Pseudomonadati</taxon>
        <taxon>Bacteroidota</taxon>
        <taxon>Bacteroidia</taxon>
        <taxon>Bacteroidales</taxon>
        <taxon>Bacteroidaceae</taxon>
        <taxon>Bacteroides</taxon>
    </lineage>
</organism>
<sequence>MYRNIIEQLREWKNKEGRKPLILAGARQVGKTYILRKFGEEEFDNVVYVNCEDNVLAKNLFVQDYNMQRIVLALGAIAGQSIEAGKTLIILDEIQEAPRGLSVLKYFCENAPQYHVAVAGSLLGITMHRGESFPVGKVDILHIYPMTFDEFLLAKGNRQLVDILRSKDWVTIKLLKSEYIKALREYYFVGGMPEAVGKFIETNDAVKVREIQKNILYTYQKDISKHVPTSESNRINMVWQSMPSQLVKENKKFIYGVAKPGGRAKDFEVAIQWLMDAGLVYKVERVNEAKMPLKFYVDISSFKLFLLDCGLLGAMSETPPEKLLVAENGMEESKGAFTENYVMSQLVATHDTSVFYYSNDAKLEIDFLIQHGSEIVPIEAKAEENLRAKSLSTFVASHSEMHGLRFSMSDYREQDWMTNVPLYAITSYFLP</sequence>
<dbReference type="InterPro" id="IPR027417">
    <property type="entry name" value="P-loop_NTPase"/>
</dbReference>
<protein>
    <submittedName>
        <fullName evidence="3">ATP-binding protein</fullName>
    </submittedName>
</protein>
<dbReference type="PANTHER" id="PTHR33295:SF7">
    <property type="entry name" value="ATPASE"/>
    <property type="match status" value="1"/>
</dbReference>
<evidence type="ECO:0000313" key="4">
    <source>
        <dbReference type="Proteomes" id="UP001143192"/>
    </source>
</evidence>
<dbReference type="AlphaFoldDB" id="A0A9X2NQ16"/>
<evidence type="ECO:0000259" key="2">
    <source>
        <dbReference type="Pfam" id="PF13635"/>
    </source>
</evidence>
<keyword evidence="4" id="KW-1185">Reference proteome</keyword>
<keyword evidence="3" id="KW-0067">ATP-binding</keyword>
<dbReference type="Gene3D" id="3.40.50.300">
    <property type="entry name" value="P-loop containing nucleotide triphosphate hydrolases"/>
    <property type="match status" value="1"/>
</dbReference>
<dbReference type="RefSeq" id="WP_257930776.1">
    <property type="nucleotide sequence ID" value="NZ_JAMZED010000005.1"/>
</dbReference>
<dbReference type="EMBL" id="JAMZED010000005">
    <property type="protein sequence ID" value="MCR6503773.1"/>
    <property type="molecule type" value="Genomic_DNA"/>
</dbReference>
<dbReference type="GO" id="GO:0005524">
    <property type="term" value="F:ATP binding"/>
    <property type="evidence" value="ECO:0007669"/>
    <property type="project" value="UniProtKB-KW"/>
</dbReference>
<dbReference type="Pfam" id="PF13635">
    <property type="entry name" value="DUF4143"/>
    <property type="match status" value="1"/>
</dbReference>
<evidence type="ECO:0000313" key="3">
    <source>
        <dbReference type="EMBL" id="MCR6503773.1"/>
    </source>
</evidence>
<comment type="caution">
    <text evidence="3">The sequence shown here is derived from an EMBL/GenBank/DDBJ whole genome shotgun (WGS) entry which is preliminary data.</text>
</comment>
<feature type="domain" description="DUF4143" evidence="2">
    <location>
        <begin position="220"/>
        <end position="382"/>
    </location>
</feature>
<name>A0A9X2NQ16_9BACE</name>
<reference evidence="3" key="1">
    <citation type="journal article" date="2022" name="Arch. Microbiol.">
        <title>Bacteroides muris sp. nov. isolated from the cecum of wild-derived house mice.</title>
        <authorList>
            <person name="Fokt H."/>
            <person name="Unni R."/>
            <person name="Repnik U."/>
            <person name="Schmitz R.A."/>
            <person name="Bramkamp M."/>
            <person name="Baines J.F."/>
            <person name="Unterweger D."/>
        </authorList>
    </citation>
    <scope>NUCLEOTIDE SEQUENCE</scope>
    <source>
        <strain evidence="3">KH365_2</strain>
    </source>
</reference>
<dbReference type="PANTHER" id="PTHR33295">
    <property type="entry name" value="ATPASE"/>
    <property type="match status" value="1"/>
</dbReference>
<gene>
    <name evidence="3" type="ORF">M1B79_03555</name>
</gene>
<dbReference type="CDD" id="cd00009">
    <property type="entry name" value="AAA"/>
    <property type="match status" value="1"/>
</dbReference>
<keyword evidence="3" id="KW-0547">Nucleotide-binding</keyword>
<dbReference type="InterPro" id="IPR025420">
    <property type="entry name" value="DUF4143"/>
</dbReference>
<dbReference type="SUPFAM" id="SSF52540">
    <property type="entry name" value="P-loop containing nucleoside triphosphate hydrolases"/>
    <property type="match status" value="1"/>
</dbReference>
<proteinExistence type="predicted"/>
<reference evidence="3" key="2">
    <citation type="submission" date="2022-04" db="EMBL/GenBank/DDBJ databases">
        <authorList>
            <person name="Fokt H."/>
            <person name="Baines J."/>
        </authorList>
    </citation>
    <scope>NUCLEOTIDE SEQUENCE</scope>
    <source>
        <strain evidence="3">KH365_2</strain>
    </source>
</reference>
<feature type="domain" description="AAA" evidence="1">
    <location>
        <begin position="18"/>
        <end position="152"/>
    </location>
</feature>
<dbReference type="Proteomes" id="UP001143192">
    <property type="component" value="Unassembled WGS sequence"/>
</dbReference>